<name>A0A917VSH9_9NOCA</name>
<feature type="domain" description="Mce/MlaD" evidence="2">
    <location>
        <begin position="56"/>
        <end position="129"/>
    </location>
</feature>
<evidence type="ECO:0000313" key="4">
    <source>
        <dbReference type="Proteomes" id="UP000638263"/>
    </source>
</evidence>
<dbReference type="RefSeq" id="WP_082681255.1">
    <property type="nucleotide sequence ID" value="NZ_BMMH01000004.1"/>
</dbReference>
<evidence type="ECO:0000259" key="2">
    <source>
        <dbReference type="Pfam" id="PF02470"/>
    </source>
</evidence>
<dbReference type="Pfam" id="PF02470">
    <property type="entry name" value="MlaD"/>
    <property type="match status" value="1"/>
</dbReference>
<feature type="transmembrane region" description="Helical" evidence="1">
    <location>
        <begin position="29"/>
        <end position="50"/>
    </location>
</feature>
<gene>
    <name evidence="3" type="ORF">GCM10011588_25780</name>
</gene>
<dbReference type="InterPro" id="IPR003399">
    <property type="entry name" value="Mce/MlaD"/>
</dbReference>
<dbReference type="InterPro" id="IPR052336">
    <property type="entry name" value="MlaD_Phospholipid_Transporter"/>
</dbReference>
<reference evidence="3" key="2">
    <citation type="submission" date="2020-09" db="EMBL/GenBank/DDBJ databases">
        <authorList>
            <person name="Sun Q."/>
            <person name="Zhou Y."/>
        </authorList>
    </citation>
    <scope>NUCLEOTIDE SEQUENCE</scope>
    <source>
        <strain evidence="3">CGMCC 4.3508</strain>
    </source>
</reference>
<keyword evidence="1" id="KW-0812">Transmembrane</keyword>
<keyword evidence="1" id="KW-0472">Membrane</keyword>
<organism evidence="3 4">
    <name type="scientific">Nocardia jinanensis</name>
    <dbReference type="NCBI Taxonomy" id="382504"/>
    <lineage>
        <taxon>Bacteria</taxon>
        <taxon>Bacillati</taxon>
        <taxon>Actinomycetota</taxon>
        <taxon>Actinomycetes</taxon>
        <taxon>Mycobacteriales</taxon>
        <taxon>Nocardiaceae</taxon>
        <taxon>Nocardia</taxon>
    </lineage>
</organism>
<sequence length="342" mass="36227">MSAIVKFRKVRNGTSGPATARRIGRSDTAIGAVVVLVTVAILAAVTVYYLNPPGRTTIAFETTDAAALDIGQDVRVAGISVGTVTKISALPATVRVEAELDSDTFVGTDSQVSVRMLTPVGGYAITVVPSGSEPLGDAVIPVDRVDVPYSIADVLQASPRVTDDVDGAVIDANIEQVADALEHNSPSVGSLIEGMNSIAAVMDRQRDQVHQIAGLASEYLETFNNDREFVFHFIREVEIVASTYNTAAAGFNESYHRLGDVLRRLTSVEKFYLGHKDELKAAVTNLRGAIEDTQTHLGPAIDRLLALKGQLEAWLTPEGMAAIGGGTVLASELCVPIPGRTC</sequence>
<dbReference type="PANTHER" id="PTHR33371:SF4">
    <property type="entry name" value="INTERMEMBRANE PHOSPHOLIPID TRANSPORT SYSTEM BINDING PROTEIN MLAD"/>
    <property type="match status" value="1"/>
</dbReference>
<dbReference type="EMBL" id="BMMH01000004">
    <property type="protein sequence ID" value="GGL10185.1"/>
    <property type="molecule type" value="Genomic_DNA"/>
</dbReference>
<proteinExistence type="predicted"/>
<protein>
    <submittedName>
        <fullName evidence="3">Mce family protein</fullName>
    </submittedName>
</protein>
<dbReference type="PANTHER" id="PTHR33371">
    <property type="entry name" value="INTERMEMBRANE PHOSPHOLIPID TRANSPORT SYSTEM BINDING PROTEIN MLAD-RELATED"/>
    <property type="match status" value="1"/>
</dbReference>
<reference evidence="3" key="1">
    <citation type="journal article" date="2014" name="Int. J. Syst. Evol. Microbiol.">
        <title>Complete genome sequence of Corynebacterium casei LMG S-19264T (=DSM 44701T), isolated from a smear-ripened cheese.</title>
        <authorList>
            <consortium name="US DOE Joint Genome Institute (JGI-PGF)"/>
            <person name="Walter F."/>
            <person name="Albersmeier A."/>
            <person name="Kalinowski J."/>
            <person name="Ruckert C."/>
        </authorList>
    </citation>
    <scope>NUCLEOTIDE SEQUENCE</scope>
    <source>
        <strain evidence="3">CGMCC 4.3508</strain>
    </source>
</reference>
<keyword evidence="1" id="KW-1133">Transmembrane helix</keyword>
<dbReference type="AlphaFoldDB" id="A0A917VSH9"/>
<evidence type="ECO:0000256" key="1">
    <source>
        <dbReference type="SAM" id="Phobius"/>
    </source>
</evidence>
<evidence type="ECO:0000313" key="3">
    <source>
        <dbReference type="EMBL" id="GGL10185.1"/>
    </source>
</evidence>
<keyword evidence="4" id="KW-1185">Reference proteome</keyword>
<comment type="caution">
    <text evidence="3">The sequence shown here is derived from an EMBL/GenBank/DDBJ whole genome shotgun (WGS) entry which is preliminary data.</text>
</comment>
<dbReference type="Proteomes" id="UP000638263">
    <property type="component" value="Unassembled WGS sequence"/>
</dbReference>
<accession>A0A917VSH9</accession>